<organism evidence="2 3">
    <name type="scientific">Datura stramonium</name>
    <name type="common">Jimsonweed</name>
    <name type="synonym">Common thornapple</name>
    <dbReference type="NCBI Taxonomy" id="4076"/>
    <lineage>
        <taxon>Eukaryota</taxon>
        <taxon>Viridiplantae</taxon>
        <taxon>Streptophyta</taxon>
        <taxon>Embryophyta</taxon>
        <taxon>Tracheophyta</taxon>
        <taxon>Spermatophyta</taxon>
        <taxon>Magnoliopsida</taxon>
        <taxon>eudicotyledons</taxon>
        <taxon>Gunneridae</taxon>
        <taxon>Pentapetalae</taxon>
        <taxon>asterids</taxon>
        <taxon>lamiids</taxon>
        <taxon>Solanales</taxon>
        <taxon>Solanaceae</taxon>
        <taxon>Solanoideae</taxon>
        <taxon>Datureae</taxon>
        <taxon>Datura</taxon>
    </lineage>
</organism>
<feature type="transmembrane region" description="Helical" evidence="1">
    <location>
        <begin position="96"/>
        <end position="120"/>
    </location>
</feature>
<evidence type="ECO:0000256" key="1">
    <source>
        <dbReference type="SAM" id="Phobius"/>
    </source>
</evidence>
<sequence length="122" mass="14078">MVDAVIAAMAVSGYENVPLILTETGWPSNDEHMNAEERKKVREAYIYQLFDDTESNQTNNLSSDGGTVQKWGVMYRNLTMKYNINFDNADQNSRMLGVLVLSIYLLWLLYQLLFCLLVWIDD</sequence>
<keyword evidence="3" id="KW-1185">Reference proteome</keyword>
<dbReference type="SUPFAM" id="SSF51445">
    <property type="entry name" value="(Trans)glycosidases"/>
    <property type="match status" value="1"/>
</dbReference>
<keyword evidence="1" id="KW-0812">Transmembrane</keyword>
<evidence type="ECO:0000313" key="3">
    <source>
        <dbReference type="Proteomes" id="UP000823775"/>
    </source>
</evidence>
<dbReference type="Proteomes" id="UP000823775">
    <property type="component" value="Unassembled WGS sequence"/>
</dbReference>
<gene>
    <name evidence="2" type="ORF">HAX54_016279</name>
</gene>
<reference evidence="2 3" key="1">
    <citation type="journal article" date="2021" name="BMC Genomics">
        <title>Datura genome reveals duplications of psychoactive alkaloid biosynthetic genes and high mutation rate following tissue culture.</title>
        <authorList>
            <person name="Rajewski A."/>
            <person name="Carter-House D."/>
            <person name="Stajich J."/>
            <person name="Litt A."/>
        </authorList>
    </citation>
    <scope>NUCLEOTIDE SEQUENCE [LARGE SCALE GENOMIC DNA]</scope>
    <source>
        <strain evidence="2">AR-01</strain>
    </source>
</reference>
<dbReference type="InterPro" id="IPR017853">
    <property type="entry name" value="GH"/>
</dbReference>
<dbReference type="EMBL" id="JACEIK010000205">
    <property type="protein sequence ID" value="MCD7452351.1"/>
    <property type="molecule type" value="Genomic_DNA"/>
</dbReference>
<keyword evidence="1" id="KW-1133">Transmembrane helix</keyword>
<protein>
    <submittedName>
        <fullName evidence="2">Uncharacterized protein</fullName>
    </submittedName>
</protein>
<proteinExistence type="predicted"/>
<accession>A0ABS8S1Y3</accession>
<dbReference type="Gene3D" id="3.20.20.80">
    <property type="entry name" value="Glycosidases"/>
    <property type="match status" value="1"/>
</dbReference>
<comment type="caution">
    <text evidence="2">The sequence shown here is derived from an EMBL/GenBank/DDBJ whole genome shotgun (WGS) entry which is preliminary data.</text>
</comment>
<evidence type="ECO:0000313" key="2">
    <source>
        <dbReference type="EMBL" id="MCD7452351.1"/>
    </source>
</evidence>
<name>A0ABS8S1Y3_DATST</name>
<keyword evidence="1" id="KW-0472">Membrane</keyword>